<dbReference type="Pfam" id="PF23855">
    <property type="entry name" value="DUF7218"/>
    <property type="match status" value="1"/>
</dbReference>
<evidence type="ECO:0000313" key="3">
    <source>
        <dbReference type="EMBL" id="RKF14912.1"/>
    </source>
</evidence>
<dbReference type="RefSeq" id="WP_121165856.1">
    <property type="nucleotide sequence ID" value="NZ_RAPE01000002.1"/>
</dbReference>
<dbReference type="EMBL" id="RAPE01000002">
    <property type="protein sequence ID" value="RKF14912.1"/>
    <property type="molecule type" value="Genomic_DNA"/>
</dbReference>
<evidence type="ECO:0000259" key="2">
    <source>
        <dbReference type="Pfam" id="PF07498"/>
    </source>
</evidence>
<protein>
    <submittedName>
        <fullName evidence="3">Rho termination factor</fullName>
    </submittedName>
</protein>
<evidence type="ECO:0000313" key="4">
    <source>
        <dbReference type="Proteomes" id="UP000281128"/>
    </source>
</evidence>
<dbReference type="SUPFAM" id="SSF68912">
    <property type="entry name" value="Rho N-terminal domain-like"/>
    <property type="match status" value="1"/>
</dbReference>
<keyword evidence="4" id="KW-1185">Reference proteome</keyword>
<organism evidence="3 4">
    <name type="scientific">Roseovarius spongiae</name>
    <dbReference type="NCBI Taxonomy" id="2320272"/>
    <lineage>
        <taxon>Bacteria</taxon>
        <taxon>Pseudomonadati</taxon>
        <taxon>Pseudomonadota</taxon>
        <taxon>Alphaproteobacteria</taxon>
        <taxon>Rhodobacterales</taxon>
        <taxon>Roseobacteraceae</taxon>
        <taxon>Roseovarius</taxon>
    </lineage>
</organism>
<sequence>MAKSQNPSIKDEDTYESLREDGASKEKAARIANAQANDSMKPSKKGGGNPPYEEWTRDDLYERAQEIGIDGRSDMTKDELIEALRTH</sequence>
<dbReference type="GO" id="GO:0006353">
    <property type="term" value="P:DNA-templated transcription termination"/>
    <property type="evidence" value="ECO:0007669"/>
    <property type="project" value="InterPro"/>
</dbReference>
<dbReference type="InterPro" id="IPR036269">
    <property type="entry name" value="Rho_N_sf"/>
</dbReference>
<gene>
    <name evidence="3" type="ORF">D6850_08575</name>
</gene>
<dbReference type="AlphaFoldDB" id="A0A3A8B374"/>
<name>A0A3A8B374_9RHOB</name>
<dbReference type="Proteomes" id="UP000281128">
    <property type="component" value="Unassembled WGS sequence"/>
</dbReference>
<proteinExistence type="predicted"/>
<accession>A0A3A8B374</accession>
<dbReference type="InterPro" id="IPR055642">
    <property type="entry name" value="DUF7218"/>
</dbReference>
<evidence type="ECO:0000256" key="1">
    <source>
        <dbReference type="SAM" id="MobiDB-lite"/>
    </source>
</evidence>
<feature type="domain" description="Rho termination factor-like N-terminal" evidence="2">
    <location>
        <begin position="58"/>
        <end position="84"/>
    </location>
</feature>
<dbReference type="OrthoDB" id="215254at2"/>
<feature type="compositionally biased region" description="Basic and acidic residues" evidence="1">
    <location>
        <begin position="9"/>
        <end position="29"/>
    </location>
</feature>
<feature type="compositionally biased region" description="Basic and acidic residues" evidence="1">
    <location>
        <begin position="54"/>
        <end position="87"/>
    </location>
</feature>
<dbReference type="Pfam" id="PF07498">
    <property type="entry name" value="Rho_N"/>
    <property type="match status" value="1"/>
</dbReference>
<dbReference type="InterPro" id="IPR011112">
    <property type="entry name" value="Rho-like_N"/>
</dbReference>
<feature type="region of interest" description="Disordered" evidence="1">
    <location>
        <begin position="1"/>
        <end position="87"/>
    </location>
</feature>
<comment type="caution">
    <text evidence="3">The sequence shown here is derived from an EMBL/GenBank/DDBJ whole genome shotgun (WGS) entry which is preliminary data.</text>
</comment>
<reference evidence="3 4" key="1">
    <citation type="submission" date="2018-09" db="EMBL/GenBank/DDBJ databases">
        <title>Roseovarius spongiae sp. nov., isolated from a marine sponge.</title>
        <authorList>
            <person name="Zhuang L."/>
            <person name="Luo L."/>
        </authorList>
    </citation>
    <scope>NUCLEOTIDE SEQUENCE [LARGE SCALE GENOMIC DNA]</scope>
    <source>
        <strain evidence="3 4">HN-E21</strain>
    </source>
</reference>